<dbReference type="EMBL" id="CP049075">
    <property type="protein sequence ID" value="QLI06170.1"/>
    <property type="molecule type" value="Genomic_DNA"/>
</dbReference>
<protein>
    <submittedName>
        <fullName evidence="1">SAM-dependent methyltransferase</fullName>
    </submittedName>
</protein>
<dbReference type="KEGG" id="cinf:CINF_1700"/>
<keyword evidence="2" id="KW-1185">Reference proteome</keyword>
<dbReference type="Gene3D" id="3.40.50.150">
    <property type="entry name" value="Vaccinia Virus protein VP39"/>
    <property type="match status" value="1"/>
</dbReference>
<keyword evidence="1" id="KW-0808">Transferase</keyword>
<name>A0A7H9CJ74_9BACT</name>
<sequence>MKYAQDGVVAYAFRTFKRGTKILEYGFIDESFANFFAFSGFDFLSVSDDENLLNLAKANFKNGGGLEHFCLKSQFDKSLKFDGIFSYLALNYEQNPQNFVDEIYLLLQNGQKVLVSVFTSNDTHSHLQTNNTKTPKTFSRDELTKMFAKFKNLDINLTQTSYENGKFLKELFIITGEK</sequence>
<keyword evidence="1" id="KW-0489">Methyltransferase</keyword>
<evidence type="ECO:0000313" key="1">
    <source>
        <dbReference type="EMBL" id="QLI06170.1"/>
    </source>
</evidence>
<organism evidence="1 2">
    <name type="scientific">Candidatus Campylobacter infans</name>
    <dbReference type="NCBI Taxonomy" id="2561898"/>
    <lineage>
        <taxon>Bacteria</taxon>
        <taxon>Pseudomonadati</taxon>
        <taxon>Campylobacterota</taxon>
        <taxon>Epsilonproteobacteria</taxon>
        <taxon>Campylobacterales</taxon>
        <taxon>Campylobacteraceae</taxon>
        <taxon>Campylobacter</taxon>
    </lineage>
</organism>
<dbReference type="SUPFAM" id="SSF53335">
    <property type="entry name" value="S-adenosyl-L-methionine-dependent methyltransferases"/>
    <property type="match status" value="1"/>
</dbReference>
<evidence type="ECO:0000313" key="2">
    <source>
        <dbReference type="Proteomes" id="UP000509414"/>
    </source>
</evidence>
<dbReference type="RefSeq" id="WP_179975243.1">
    <property type="nucleotide sequence ID" value="NZ_CP049075.1"/>
</dbReference>
<gene>
    <name evidence="1" type="ORF">CINF_1700</name>
</gene>
<accession>A0A7H9CJ74</accession>
<reference evidence="1 2" key="1">
    <citation type="submission" date="2020-02" db="EMBL/GenBank/DDBJ databases">
        <title>Complete genome sequence of the novel Campylobacter species Candidatus Campylobacter infans.</title>
        <authorList>
            <person name="Duim B."/>
            <person name="Zomer A."/>
            <person name="van der Graaf L."/>
            <person name="Wagenaar J."/>
        </authorList>
    </citation>
    <scope>NUCLEOTIDE SEQUENCE [LARGE SCALE GENOMIC DNA]</scope>
    <source>
        <strain evidence="1 2">19S00001</strain>
    </source>
</reference>
<dbReference type="GO" id="GO:0008168">
    <property type="term" value="F:methyltransferase activity"/>
    <property type="evidence" value="ECO:0007669"/>
    <property type="project" value="UniProtKB-KW"/>
</dbReference>
<dbReference type="GO" id="GO:0032259">
    <property type="term" value="P:methylation"/>
    <property type="evidence" value="ECO:0007669"/>
    <property type="project" value="UniProtKB-KW"/>
</dbReference>
<dbReference type="Proteomes" id="UP000509414">
    <property type="component" value="Chromosome"/>
</dbReference>
<proteinExistence type="predicted"/>
<dbReference type="InterPro" id="IPR029063">
    <property type="entry name" value="SAM-dependent_MTases_sf"/>
</dbReference>
<dbReference type="AlphaFoldDB" id="A0A7H9CJ74"/>